<feature type="region of interest" description="Disordered" evidence="1">
    <location>
        <begin position="1"/>
        <end position="142"/>
    </location>
</feature>
<feature type="compositionally biased region" description="Basic and acidic residues" evidence="1">
    <location>
        <begin position="47"/>
        <end position="69"/>
    </location>
</feature>
<reference evidence="2" key="1">
    <citation type="submission" date="2003-07" db="EMBL/GenBank/DDBJ databases">
        <title>NEDO human cDNA sequencing project.</title>
        <authorList>
            <person name="Oshima A."/>
            <person name="Takahashi-Fujii A."/>
            <person name="Tanase T."/>
            <person name="Imose N."/>
            <person name="Takeuchi K."/>
            <person name="Arita M."/>
            <person name="Musashino K."/>
            <person name="Yuuki H."/>
            <person name="Hara H."/>
            <person name="Sugiyama T."/>
            <person name="Irie R."/>
            <person name="Otsuki T."/>
            <person name="Sato H."/>
            <person name="Ota T."/>
            <person name="Wakamatsu A."/>
            <person name="Ishii S."/>
            <person name="Yamamoto J."/>
            <person name="Isono Y."/>
            <person name="Kawai-Hio Y."/>
            <person name="Saito K."/>
            <person name="Nishikawa T."/>
            <person name="Kimura K."/>
            <person name="Yamashita H."/>
            <person name="Matsuo K."/>
            <person name="Nakamura Y."/>
            <person name="Sekine M."/>
            <person name="Kikuchi H."/>
            <person name="Kanda K."/>
            <person name="Wagatsuma M."/>
            <person name="Murakawa K."/>
            <person name="Kanehori K."/>
            <person name="Sugiyama A."/>
            <person name="Kawakami B."/>
            <person name="Suzuki Y."/>
            <person name="Sugano S."/>
            <person name="Nagahari K."/>
            <person name="Masuho Y."/>
            <person name="Nagai K."/>
            <person name="Isogai T."/>
        </authorList>
    </citation>
    <scope>NUCLEOTIDE SEQUENCE</scope>
    <source>
        <tissue evidence="2">Brain</tissue>
    </source>
</reference>
<protein>
    <submittedName>
        <fullName evidence="2">cDNA FLJ45856 fis, clone OCBBF2025631</fullName>
    </submittedName>
</protein>
<evidence type="ECO:0000313" key="2">
    <source>
        <dbReference type="EMBL" id="BAC87115.1"/>
    </source>
</evidence>
<dbReference type="EMBL" id="AK127755">
    <property type="protein sequence ID" value="BAC87115.1"/>
    <property type="molecule type" value="mRNA"/>
</dbReference>
<proteinExistence type="evidence at transcript level"/>
<evidence type="ECO:0000256" key="1">
    <source>
        <dbReference type="SAM" id="MobiDB-lite"/>
    </source>
</evidence>
<dbReference type="AlphaFoldDB" id="Q6ZS40"/>
<dbReference type="PeptideAtlas" id="Q6ZS40"/>
<sequence length="271" mass="28917">MGQGLGEGVPGQHAIREREEQRAPAGTPALGQAAPQHGHQDQPIGCHRQDHIRLEVLEHKAEVGARGQDDEQQQAGLQGREAEGPDVEEVGGGKGGHAWRERGGVPVRKAHPGNGPEVTPQGLREGPSQSTRPHPGRASLQVSPHAVSILALLRTARRPHLPLASKAPWPPALQPLCASHPGLLGYKHLTRPCPGAFTLALPPHRHTALQLCPNVTSSVRPSSATLLQTAVPPAGPHCPLRHLSYCPNTACPHPSLERELPRSRLRPPLCL</sequence>
<accession>Q6ZS40</accession>
<name>Q6ZS40_HUMAN</name>
<organism evidence="2">
    <name type="scientific">Homo sapiens</name>
    <name type="common">Human</name>
    <dbReference type="NCBI Taxonomy" id="9606"/>
    <lineage>
        <taxon>Eukaryota</taxon>
        <taxon>Metazoa</taxon>
        <taxon>Chordata</taxon>
        <taxon>Craniata</taxon>
        <taxon>Vertebrata</taxon>
        <taxon>Euteleostomi</taxon>
        <taxon>Mammalia</taxon>
        <taxon>Eutheria</taxon>
        <taxon>Euarchontoglires</taxon>
        <taxon>Primates</taxon>
        <taxon>Haplorrhini</taxon>
        <taxon>Catarrhini</taxon>
        <taxon>Hominidae</taxon>
        <taxon>Homo</taxon>
    </lineage>
</organism>